<feature type="transmembrane region" description="Helical" evidence="1">
    <location>
        <begin position="62"/>
        <end position="83"/>
    </location>
</feature>
<dbReference type="AlphaFoldDB" id="G0QLB7"/>
<evidence type="ECO:0000313" key="3">
    <source>
        <dbReference type="Proteomes" id="UP000008983"/>
    </source>
</evidence>
<protein>
    <recommendedName>
        <fullName evidence="4">Transmembrane protein</fullName>
    </recommendedName>
</protein>
<dbReference type="InParanoid" id="G0QLB7"/>
<keyword evidence="1" id="KW-1133">Transmembrane helix</keyword>
<dbReference type="GeneID" id="14910179"/>
<proteinExistence type="predicted"/>
<evidence type="ECO:0000256" key="1">
    <source>
        <dbReference type="SAM" id="Phobius"/>
    </source>
</evidence>
<keyword evidence="1" id="KW-0472">Membrane</keyword>
<dbReference type="Proteomes" id="UP000008983">
    <property type="component" value="Unassembled WGS sequence"/>
</dbReference>
<reference evidence="2 3" key="1">
    <citation type="submission" date="2011-07" db="EMBL/GenBank/DDBJ databases">
        <authorList>
            <person name="Coyne R."/>
            <person name="Brami D."/>
            <person name="Johnson J."/>
            <person name="Hostetler J."/>
            <person name="Hannick L."/>
            <person name="Clark T."/>
            <person name="Cassidy-Hanley D."/>
            <person name="Inman J."/>
        </authorList>
    </citation>
    <scope>NUCLEOTIDE SEQUENCE [LARGE SCALE GENOMIC DNA]</scope>
    <source>
        <strain evidence="2 3">G5</strain>
    </source>
</reference>
<keyword evidence="3" id="KW-1185">Reference proteome</keyword>
<feature type="transmembrane region" description="Helical" evidence="1">
    <location>
        <begin position="15"/>
        <end position="37"/>
    </location>
</feature>
<accession>G0QLB7</accession>
<evidence type="ECO:0008006" key="4">
    <source>
        <dbReference type="Google" id="ProtNLM"/>
    </source>
</evidence>
<dbReference type="EMBL" id="GL983243">
    <property type="protein sequence ID" value="EGR33991.1"/>
    <property type="molecule type" value="Genomic_DNA"/>
</dbReference>
<evidence type="ECO:0000313" key="2">
    <source>
        <dbReference type="EMBL" id="EGR33991.1"/>
    </source>
</evidence>
<dbReference type="RefSeq" id="XP_004039295.1">
    <property type="nucleotide sequence ID" value="XM_004039247.1"/>
</dbReference>
<gene>
    <name evidence="2" type="ORF">IMG5_028440</name>
</gene>
<sequence length="144" mass="17257">MYNIIMIQNNLFQPLLLIVNLCIRQDLLMVKLLLIWINQKKKIQVKNISFKIYQNQLSMKRLIFWVFHNTLYLYGYNLIKVFIKNLLQKKNQGELILYFSKLLMFYILLENILVVLPQMVCLLKIQVKILQILIGKTQQSIVNI</sequence>
<keyword evidence="1" id="KW-0812">Transmembrane</keyword>
<feature type="transmembrane region" description="Helical" evidence="1">
    <location>
        <begin position="103"/>
        <end position="123"/>
    </location>
</feature>
<name>G0QLB7_ICHMU</name>
<organism evidence="2 3">
    <name type="scientific">Ichthyophthirius multifiliis</name>
    <name type="common">White spot disease agent</name>
    <name type="synonym">Ich</name>
    <dbReference type="NCBI Taxonomy" id="5932"/>
    <lineage>
        <taxon>Eukaryota</taxon>
        <taxon>Sar</taxon>
        <taxon>Alveolata</taxon>
        <taxon>Ciliophora</taxon>
        <taxon>Intramacronucleata</taxon>
        <taxon>Oligohymenophorea</taxon>
        <taxon>Hymenostomatida</taxon>
        <taxon>Ophryoglenina</taxon>
        <taxon>Ichthyophthirius</taxon>
    </lineage>
</organism>